<evidence type="ECO:0000256" key="4">
    <source>
        <dbReference type="ARBA" id="ARBA00023136"/>
    </source>
</evidence>
<organism evidence="8 9">
    <name type="scientific">Adineta ricciae</name>
    <name type="common">Rotifer</name>
    <dbReference type="NCBI Taxonomy" id="249248"/>
    <lineage>
        <taxon>Eukaryota</taxon>
        <taxon>Metazoa</taxon>
        <taxon>Spiralia</taxon>
        <taxon>Gnathifera</taxon>
        <taxon>Rotifera</taxon>
        <taxon>Eurotatoria</taxon>
        <taxon>Bdelloidea</taxon>
        <taxon>Adinetida</taxon>
        <taxon>Adinetidae</taxon>
        <taxon>Adineta</taxon>
    </lineage>
</organism>
<evidence type="ECO:0000313" key="9">
    <source>
        <dbReference type="Proteomes" id="UP000663828"/>
    </source>
</evidence>
<feature type="transmembrane region" description="Helical" evidence="5">
    <location>
        <begin position="137"/>
        <end position="160"/>
    </location>
</feature>
<accession>A0A816FM38</accession>
<evidence type="ECO:0000256" key="1">
    <source>
        <dbReference type="ARBA" id="ARBA00004370"/>
    </source>
</evidence>
<feature type="transmembrane region" description="Helical" evidence="5">
    <location>
        <begin position="62"/>
        <end position="80"/>
    </location>
</feature>
<dbReference type="PROSITE" id="PS50262">
    <property type="entry name" value="G_PROTEIN_RECEP_F1_2"/>
    <property type="match status" value="1"/>
</dbReference>
<dbReference type="SUPFAM" id="SSF81321">
    <property type="entry name" value="Family A G protein-coupled receptor-like"/>
    <property type="match status" value="1"/>
</dbReference>
<evidence type="ECO:0000313" key="7">
    <source>
        <dbReference type="EMBL" id="CAF0767661.1"/>
    </source>
</evidence>
<gene>
    <name evidence="7" type="ORF">EDS130_LOCUS3125</name>
    <name evidence="8" type="ORF">XAT740_LOCUS57305</name>
</gene>
<dbReference type="InterPro" id="IPR017452">
    <property type="entry name" value="GPCR_Rhodpsn_7TM"/>
</dbReference>
<dbReference type="Proteomes" id="UP000663852">
    <property type="component" value="Unassembled WGS sequence"/>
</dbReference>
<dbReference type="Gene3D" id="1.20.1070.10">
    <property type="entry name" value="Rhodopsin 7-helix transmembrane proteins"/>
    <property type="match status" value="1"/>
</dbReference>
<dbReference type="EMBL" id="CAJNOR010011731">
    <property type="protein sequence ID" value="CAF1663360.1"/>
    <property type="molecule type" value="Genomic_DNA"/>
</dbReference>
<evidence type="ECO:0000256" key="5">
    <source>
        <dbReference type="SAM" id="Phobius"/>
    </source>
</evidence>
<keyword evidence="2 5" id="KW-0812">Transmembrane</keyword>
<name>A0A816FM38_ADIRI</name>
<dbReference type="GO" id="GO:0016020">
    <property type="term" value="C:membrane"/>
    <property type="evidence" value="ECO:0007669"/>
    <property type="project" value="UniProtKB-SubCell"/>
</dbReference>
<dbReference type="OrthoDB" id="5959154at2759"/>
<evidence type="ECO:0000256" key="3">
    <source>
        <dbReference type="ARBA" id="ARBA00022989"/>
    </source>
</evidence>
<comment type="subcellular location">
    <subcellularLocation>
        <location evidence="1">Membrane</location>
    </subcellularLocation>
</comment>
<comment type="caution">
    <text evidence="8">The sequence shown here is derived from an EMBL/GenBank/DDBJ whole genome shotgun (WGS) entry which is preliminary data.</text>
</comment>
<evidence type="ECO:0000313" key="8">
    <source>
        <dbReference type="EMBL" id="CAF1663360.1"/>
    </source>
</evidence>
<keyword evidence="4 5" id="KW-0472">Membrane</keyword>
<proteinExistence type="predicted"/>
<dbReference type="AlphaFoldDB" id="A0A816FM38"/>
<sequence>MPSSLRTSCTLAEEQITIYGSFLLFAMGAAGSVLNILVFLTLRACRQSSCAFYLTPMSDVNLGYLLNSVLPRVLLVVYGNDGTKNSLFYCWFPNYLATVCSILSLTCFCLATMNQYFAACTRSRFHRWCNIRFAQRLVIIFSVVWILQYSISFFSLIMFVHPFLKKSTVS</sequence>
<feature type="domain" description="G-protein coupled receptors family 1 profile" evidence="6">
    <location>
        <begin position="31"/>
        <end position="170"/>
    </location>
</feature>
<keyword evidence="9" id="KW-1185">Reference proteome</keyword>
<evidence type="ECO:0000256" key="2">
    <source>
        <dbReference type="ARBA" id="ARBA00022692"/>
    </source>
</evidence>
<reference evidence="8" key="1">
    <citation type="submission" date="2021-02" db="EMBL/GenBank/DDBJ databases">
        <authorList>
            <person name="Nowell W R."/>
        </authorList>
    </citation>
    <scope>NUCLEOTIDE SEQUENCE</scope>
</reference>
<feature type="transmembrane region" description="Helical" evidence="5">
    <location>
        <begin position="92"/>
        <end position="117"/>
    </location>
</feature>
<feature type="transmembrane region" description="Helical" evidence="5">
    <location>
        <begin position="16"/>
        <end position="42"/>
    </location>
</feature>
<dbReference type="EMBL" id="CAJNOJ010000008">
    <property type="protein sequence ID" value="CAF0767661.1"/>
    <property type="molecule type" value="Genomic_DNA"/>
</dbReference>
<evidence type="ECO:0000259" key="6">
    <source>
        <dbReference type="PROSITE" id="PS50262"/>
    </source>
</evidence>
<keyword evidence="3 5" id="KW-1133">Transmembrane helix</keyword>
<dbReference type="Proteomes" id="UP000663828">
    <property type="component" value="Unassembled WGS sequence"/>
</dbReference>
<protein>
    <recommendedName>
        <fullName evidence="6">G-protein coupled receptors family 1 profile domain-containing protein</fullName>
    </recommendedName>
</protein>